<protein>
    <submittedName>
        <fullName evidence="1 3">Uncharacterized protein</fullName>
    </submittedName>
</protein>
<sequence length="102" mass="11336">MSTYATRDFFACRRFPYHPTSETAELDVQGTEAVPLLVEHKCNLVSGRNGSFHKLVAASKTPSQQMPLPKAELLLVIIALHALPPPRRVEATDQKGRSHNML</sequence>
<evidence type="ECO:0000313" key="1">
    <source>
        <dbReference type="EMBL" id="VDL82436.1"/>
    </source>
</evidence>
<evidence type="ECO:0000313" key="2">
    <source>
        <dbReference type="Proteomes" id="UP000271162"/>
    </source>
</evidence>
<keyword evidence="2" id="KW-1185">Reference proteome</keyword>
<evidence type="ECO:0000313" key="3">
    <source>
        <dbReference type="WBParaSite" id="NBR_0001871001-mRNA-1"/>
    </source>
</evidence>
<dbReference type="EMBL" id="UYSL01023623">
    <property type="protein sequence ID" value="VDL82436.1"/>
    <property type="molecule type" value="Genomic_DNA"/>
</dbReference>
<organism evidence="3">
    <name type="scientific">Nippostrongylus brasiliensis</name>
    <name type="common">Rat hookworm</name>
    <dbReference type="NCBI Taxonomy" id="27835"/>
    <lineage>
        <taxon>Eukaryota</taxon>
        <taxon>Metazoa</taxon>
        <taxon>Ecdysozoa</taxon>
        <taxon>Nematoda</taxon>
        <taxon>Chromadorea</taxon>
        <taxon>Rhabditida</taxon>
        <taxon>Rhabditina</taxon>
        <taxon>Rhabditomorpha</taxon>
        <taxon>Strongyloidea</taxon>
        <taxon>Heligmosomidae</taxon>
        <taxon>Nippostrongylus</taxon>
    </lineage>
</organism>
<gene>
    <name evidence="1" type="ORF">NBR_LOCUS18711</name>
</gene>
<dbReference type="AlphaFoldDB" id="A0A0N4YNA8"/>
<proteinExistence type="predicted"/>
<dbReference type="WBParaSite" id="NBR_0001871001-mRNA-1">
    <property type="protein sequence ID" value="NBR_0001871001-mRNA-1"/>
    <property type="gene ID" value="NBR_0001871001"/>
</dbReference>
<name>A0A0N4YNA8_NIPBR</name>
<reference evidence="3" key="1">
    <citation type="submission" date="2017-02" db="UniProtKB">
        <authorList>
            <consortium name="WormBaseParasite"/>
        </authorList>
    </citation>
    <scope>IDENTIFICATION</scope>
</reference>
<accession>A0A0N4YNA8</accession>
<reference evidence="1 2" key="2">
    <citation type="submission" date="2018-11" db="EMBL/GenBank/DDBJ databases">
        <authorList>
            <consortium name="Pathogen Informatics"/>
        </authorList>
    </citation>
    <scope>NUCLEOTIDE SEQUENCE [LARGE SCALE GENOMIC DNA]</scope>
</reference>
<dbReference type="Proteomes" id="UP000271162">
    <property type="component" value="Unassembled WGS sequence"/>
</dbReference>